<feature type="region of interest" description="Disordered" evidence="1">
    <location>
        <begin position="132"/>
        <end position="152"/>
    </location>
</feature>
<evidence type="ECO:0000313" key="3">
    <source>
        <dbReference type="Proteomes" id="UP001597302"/>
    </source>
</evidence>
<keyword evidence="3" id="KW-1185">Reference proteome</keyword>
<dbReference type="Pfam" id="PF05119">
    <property type="entry name" value="Terminase_4"/>
    <property type="match status" value="1"/>
</dbReference>
<dbReference type="InterPro" id="IPR006448">
    <property type="entry name" value="Phage_term_ssu_P27"/>
</dbReference>
<gene>
    <name evidence="2" type="ORF">ACFQ5P_09920</name>
</gene>
<organism evidence="2 3">
    <name type="scientific">Paracoccus nototheniae</name>
    <dbReference type="NCBI Taxonomy" id="2489002"/>
    <lineage>
        <taxon>Bacteria</taxon>
        <taxon>Pseudomonadati</taxon>
        <taxon>Pseudomonadota</taxon>
        <taxon>Alphaproteobacteria</taxon>
        <taxon>Rhodobacterales</taxon>
        <taxon>Paracoccaceae</taxon>
        <taxon>Paracoccus</taxon>
    </lineage>
</organism>
<protein>
    <submittedName>
        <fullName evidence="2">Phage terminase small subunit P27 family</fullName>
    </submittedName>
</protein>
<feature type="region of interest" description="Disordered" evidence="1">
    <location>
        <begin position="1"/>
        <end position="40"/>
    </location>
</feature>
<evidence type="ECO:0000313" key="2">
    <source>
        <dbReference type="EMBL" id="MFD1481612.1"/>
    </source>
</evidence>
<dbReference type="Proteomes" id="UP001597302">
    <property type="component" value="Unassembled WGS sequence"/>
</dbReference>
<dbReference type="NCBIfam" id="TIGR01558">
    <property type="entry name" value="sm_term_P27"/>
    <property type="match status" value="1"/>
</dbReference>
<reference evidence="3" key="1">
    <citation type="journal article" date="2019" name="Int. J. Syst. Evol. Microbiol.">
        <title>The Global Catalogue of Microorganisms (GCM) 10K type strain sequencing project: providing services to taxonomists for standard genome sequencing and annotation.</title>
        <authorList>
            <consortium name="The Broad Institute Genomics Platform"/>
            <consortium name="The Broad Institute Genome Sequencing Center for Infectious Disease"/>
            <person name="Wu L."/>
            <person name="Ma J."/>
        </authorList>
    </citation>
    <scope>NUCLEOTIDE SEQUENCE [LARGE SCALE GENOMIC DNA]</scope>
    <source>
        <strain evidence="3">CCM 8875</strain>
    </source>
</reference>
<dbReference type="EMBL" id="JBHTOQ010000022">
    <property type="protein sequence ID" value="MFD1481612.1"/>
    <property type="molecule type" value="Genomic_DNA"/>
</dbReference>
<name>A0ABW4DV39_9RHOB</name>
<dbReference type="RefSeq" id="WP_131572918.1">
    <property type="nucleotide sequence ID" value="NZ_CBCSAJ010000004.1"/>
</dbReference>
<proteinExistence type="predicted"/>
<sequence length="152" mass="16035">MAGRKRKPDILKKLTGTAQPSRMNAAAPPPNQGEATAPDWLSARGAELFAQISGTLVGMGIASPDDQHTLALLSSRLEEVEILTSVVEDAGRTYKAEGGLWKARPEVSMRNEAMRHAQSLLAEFGLTPAARSKVSAGKPAEANPFGALDSAE</sequence>
<accession>A0ABW4DV39</accession>
<evidence type="ECO:0000256" key="1">
    <source>
        <dbReference type="SAM" id="MobiDB-lite"/>
    </source>
</evidence>
<comment type="caution">
    <text evidence="2">The sequence shown here is derived from an EMBL/GenBank/DDBJ whole genome shotgun (WGS) entry which is preliminary data.</text>
</comment>